<dbReference type="EMBL" id="AHMO02000008">
    <property type="protein sequence ID" value="EQA45438.1"/>
    <property type="molecule type" value="Genomic_DNA"/>
</dbReference>
<protein>
    <submittedName>
        <fullName evidence="1">Uncharacterized protein</fullName>
    </submittedName>
</protein>
<dbReference type="RefSeq" id="WP_010568715.1">
    <property type="nucleotide sequence ID" value="NZ_AHMO02000008.1"/>
</dbReference>
<proteinExistence type="predicted"/>
<reference evidence="1" key="1">
    <citation type="submission" date="2013-05" db="EMBL/GenBank/DDBJ databases">
        <authorList>
            <person name="Harkins D.M."/>
            <person name="Durkin A.S."/>
            <person name="Brinkac L.M."/>
            <person name="Haft D.H."/>
            <person name="Selengut J.D."/>
            <person name="Sanka R."/>
            <person name="DePew J."/>
            <person name="Purushe J."/>
            <person name="Hartskeerl R.A."/>
            <person name="Ahmed A."/>
            <person name="van der Linden H."/>
            <person name="Goris M.G.A."/>
            <person name="Vinetz J.M."/>
            <person name="Sutton G.G."/>
            <person name="Nierman W.C."/>
            <person name="Fouts D.E."/>
        </authorList>
    </citation>
    <scope>NUCLEOTIDE SEQUENCE [LARGE SCALE GENOMIC DNA]</scope>
    <source>
        <strain evidence="1">5399</strain>
    </source>
</reference>
<dbReference type="Proteomes" id="UP000015454">
    <property type="component" value="Unassembled WGS sequence"/>
</dbReference>
<evidence type="ECO:0000313" key="1">
    <source>
        <dbReference type="EMBL" id="EQA45438.1"/>
    </source>
</evidence>
<evidence type="ECO:0000313" key="2">
    <source>
        <dbReference type="Proteomes" id="UP000015454"/>
    </source>
</evidence>
<keyword evidence="2" id="KW-1185">Reference proteome</keyword>
<dbReference type="AlphaFoldDB" id="T0GJ82"/>
<accession>T0GJ82</accession>
<name>T0GJ82_9LEPT</name>
<sequence length="134" mass="15895">MSEKIKEPKVKKKSKVEMKIDELSLQLKSKEISPMEFAEKFPIKVEKMPKEELIPIAVTVYKETHGEKKYKKIQNDFDAIIGIVREFVLMYMTTLREGYQFIKKNDKAFALLTQRAADESMRVYPWLSENYYMD</sequence>
<gene>
    <name evidence="1" type="ORF">LEP1GSC050_4118</name>
</gene>
<comment type="caution">
    <text evidence="1">The sequence shown here is derived from an EMBL/GenBank/DDBJ whole genome shotgun (WGS) entry which is preliminary data.</text>
</comment>
<dbReference type="OrthoDB" id="343373at2"/>
<organism evidence="1 2">
    <name type="scientific">Leptospira broomii serovar Hurstbridge str. 5399</name>
    <dbReference type="NCBI Taxonomy" id="1049789"/>
    <lineage>
        <taxon>Bacteria</taxon>
        <taxon>Pseudomonadati</taxon>
        <taxon>Spirochaetota</taxon>
        <taxon>Spirochaetia</taxon>
        <taxon>Leptospirales</taxon>
        <taxon>Leptospiraceae</taxon>
        <taxon>Leptospira</taxon>
    </lineage>
</organism>